<protein>
    <submittedName>
        <fullName evidence="2">Uncharacterized protein LOC114078614</fullName>
    </submittedName>
</protein>
<name>A0ABM1VHU6_SOLPN</name>
<dbReference type="GeneID" id="114078614"/>
<dbReference type="RefSeq" id="XP_027775314.1">
    <property type="nucleotide sequence ID" value="XM_027919513.1"/>
</dbReference>
<evidence type="ECO:0000313" key="1">
    <source>
        <dbReference type="Proteomes" id="UP000694930"/>
    </source>
</evidence>
<sequence length="159" mass="17436">MQMNFATVDEPVVEVGKQKVYIENVPKDDKSSKEQAMEQSTVLLYITQHNDPLVNMIVHDIKVDHGADKIQHEVKIPLSNPLVVDILDSTTSISITSEIEADIDALAHGLPNQLINAKPFSVVIPLQLTASDDFLSDSQLPTQLTVNDPAPNIDTKTLA</sequence>
<organism evidence="1 2">
    <name type="scientific">Solanum pennellii</name>
    <name type="common">Tomato</name>
    <name type="synonym">Lycopersicon pennellii</name>
    <dbReference type="NCBI Taxonomy" id="28526"/>
    <lineage>
        <taxon>Eukaryota</taxon>
        <taxon>Viridiplantae</taxon>
        <taxon>Streptophyta</taxon>
        <taxon>Embryophyta</taxon>
        <taxon>Tracheophyta</taxon>
        <taxon>Spermatophyta</taxon>
        <taxon>Magnoliopsida</taxon>
        <taxon>eudicotyledons</taxon>
        <taxon>Gunneridae</taxon>
        <taxon>Pentapetalae</taxon>
        <taxon>asterids</taxon>
        <taxon>lamiids</taxon>
        <taxon>Solanales</taxon>
        <taxon>Solanaceae</taxon>
        <taxon>Solanoideae</taxon>
        <taxon>Solaneae</taxon>
        <taxon>Solanum</taxon>
        <taxon>Solanum subgen. Lycopersicon</taxon>
    </lineage>
</organism>
<evidence type="ECO:0000313" key="2">
    <source>
        <dbReference type="RefSeq" id="XP_027775314.1"/>
    </source>
</evidence>
<accession>A0ABM1VHU6</accession>
<gene>
    <name evidence="2" type="primary">LOC114078614</name>
</gene>
<keyword evidence="1" id="KW-1185">Reference proteome</keyword>
<dbReference type="Proteomes" id="UP000694930">
    <property type="component" value="Chromosome 9"/>
</dbReference>
<reference evidence="2" key="2">
    <citation type="submission" date="2025-08" db="UniProtKB">
        <authorList>
            <consortium name="RefSeq"/>
        </authorList>
    </citation>
    <scope>IDENTIFICATION</scope>
</reference>
<proteinExistence type="predicted"/>
<reference evidence="1" key="1">
    <citation type="journal article" date="2014" name="Nat. Genet.">
        <title>The genome of the stress-tolerant wild tomato species Solanum pennellii.</title>
        <authorList>
            <person name="Bolger A."/>
            <person name="Scossa F."/>
            <person name="Bolger M.E."/>
            <person name="Lanz C."/>
            <person name="Maumus F."/>
            <person name="Tohge T."/>
            <person name="Quesneville H."/>
            <person name="Alseekh S."/>
            <person name="Sorensen I."/>
            <person name="Lichtenstein G."/>
            <person name="Fich E.A."/>
            <person name="Conte M."/>
            <person name="Keller H."/>
            <person name="Schneeberger K."/>
            <person name="Schwacke R."/>
            <person name="Ofner I."/>
            <person name="Vrebalov J."/>
            <person name="Xu Y."/>
            <person name="Osorio S."/>
            <person name="Aflitos S.A."/>
            <person name="Schijlen E."/>
            <person name="Jimenez-Gomez J.M."/>
            <person name="Ryngajllo M."/>
            <person name="Kimura S."/>
            <person name="Kumar R."/>
            <person name="Koenig D."/>
            <person name="Headland L.R."/>
            <person name="Maloof J.N."/>
            <person name="Sinha N."/>
            <person name="van Ham R.C."/>
            <person name="Lankhorst R.K."/>
            <person name="Mao L."/>
            <person name="Vogel A."/>
            <person name="Arsova B."/>
            <person name="Panstruga R."/>
            <person name="Fei Z."/>
            <person name="Rose J.K."/>
            <person name="Zamir D."/>
            <person name="Carrari F."/>
            <person name="Giovannoni J.J."/>
            <person name="Weigel D."/>
            <person name="Usadel B."/>
            <person name="Fernie A.R."/>
        </authorList>
    </citation>
    <scope>NUCLEOTIDE SEQUENCE [LARGE SCALE GENOMIC DNA]</scope>
    <source>
        <strain evidence="1">cv. LA0716</strain>
    </source>
</reference>